<dbReference type="Pfam" id="PF06568">
    <property type="entry name" value="YjiS-like"/>
    <property type="match status" value="1"/>
</dbReference>
<dbReference type="AlphaFoldDB" id="A0A6S6T5K2"/>
<feature type="domain" description="YjiS-like" evidence="1">
    <location>
        <begin position="19"/>
        <end position="46"/>
    </location>
</feature>
<evidence type="ECO:0000313" key="2">
    <source>
        <dbReference type="EMBL" id="CAA6813525.1"/>
    </source>
</evidence>
<gene>
    <name evidence="2" type="ORF">HELGO_WM34909</name>
</gene>
<sequence>MTNLLKIIANALGFTKKEMEIRQTINELRSLSNRDLDDLGIARRNIEEIARSGSKNKGYYET</sequence>
<reference evidence="2" key="1">
    <citation type="submission" date="2020-01" db="EMBL/GenBank/DDBJ databases">
        <authorList>
            <person name="Meier V. D."/>
            <person name="Meier V D."/>
        </authorList>
    </citation>
    <scope>NUCLEOTIDE SEQUENCE</scope>
    <source>
        <strain evidence="2">HLG_WM_MAG_09</strain>
    </source>
</reference>
<accession>A0A6S6T5K2</accession>
<dbReference type="InterPro" id="IPR009506">
    <property type="entry name" value="YjiS-like"/>
</dbReference>
<name>A0A6S6T5K2_9GAMM</name>
<organism evidence="2">
    <name type="scientific">uncultured Thiotrichaceae bacterium</name>
    <dbReference type="NCBI Taxonomy" id="298394"/>
    <lineage>
        <taxon>Bacteria</taxon>
        <taxon>Pseudomonadati</taxon>
        <taxon>Pseudomonadota</taxon>
        <taxon>Gammaproteobacteria</taxon>
        <taxon>Thiotrichales</taxon>
        <taxon>Thiotrichaceae</taxon>
        <taxon>environmental samples</taxon>
    </lineage>
</organism>
<dbReference type="EMBL" id="CACVAT010000208">
    <property type="protein sequence ID" value="CAA6813525.1"/>
    <property type="molecule type" value="Genomic_DNA"/>
</dbReference>
<evidence type="ECO:0000259" key="1">
    <source>
        <dbReference type="Pfam" id="PF06568"/>
    </source>
</evidence>
<protein>
    <recommendedName>
        <fullName evidence="1">YjiS-like domain-containing protein</fullName>
    </recommendedName>
</protein>
<proteinExistence type="predicted"/>